<reference evidence="3" key="1">
    <citation type="submission" date="2019-07" db="EMBL/GenBank/DDBJ databases">
        <authorList>
            <person name="De-Chao Zhang Q."/>
        </authorList>
    </citation>
    <scope>NUCLEOTIDE SEQUENCE</scope>
    <source>
        <strain evidence="3">TP-CH-4</strain>
    </source>
</reference>
<accession>A0A967ASN8</accession>
<feature type="domain" description="Mandelate racemase/muconate lactonizing enzyme C-terminal" evidence="2">
    <location>
        <begin position="176"/>
        <end position="289"/>
    </location>
</feature>
<comment type="caution">
    <text evidence="3">The sequence shown here is derived from an EMBL/GenBank/DDBJ whole genome shotgun (WGS) entry which is preliminary data.</text>
</comment>
<dbReference type="InterPro" id="IPR029017">
    <property type="entry name" value="Enolase-like_N"/>
</dbReference>
<dbReference type="CDD" id="cd03316">
    <property type="entry name" value="MR_like"/>
    <property type="match status" value="1"/>
</dbReference>
<dbReference type="RefSeq" id="WP_152573217.1">
    <property type="nucleotide sequence ID" value="NZ_VIKU02000001.1"/>
</dbReference>
<dbReference type="AlphaFoldDB" id="A0A967ASN8"/>
<proteinExistence type="predicted"/>
<dbReference type="SFLD" id="SFLDG00179">
    <property type="entry name" value="mandelate_racemase"/>
    <property type="match status" value="1"/>
</dbReference>
<dbReference type="InterPro" id="IPR034593">
    <property type="entry name" value="DgoD-like"/>
</dbReference>
<dbReference type="InterPro" id="IPR029065">
    <property type="entry name" value="Enolase_C-like"/>
</dbReference>
<dbReference type="InterPro" id="IPR013341">
    <property type="entry name" value="Mandelate_racemase_N_dom"/>
</dbReference>
<dbReference type="InterPro" id="IPR006311">
    <property type="entry name" value="TAT_signal"/>
</dbReference>
<name>A0A967ASN8_9FLAO</name>
<protein>
    <submittedName>
        <fullName evidence="3">Mandelate racemase/muconate lactonizing enzyme family protein</fullName>
    </submittedName>
</protein>
<dbReference type="InterPro" id="IPR013342">
    <property type="entry name" value="Mandelate_racemase_C"/>
</dbReference>
<dbReference type="Proteomes" id="UP000707206">
    <property type="component" value="Unassembled WGS sequence"/>
</dbReference>
<evidence type="ECO:0000259" key="2">
    <source>
        <dbReference type="SMART" id="SM00922"/>
    </source>
</evidence>
<dbReference type="Pfam" id="PF02746">
    <property type="entry name" value="MR_MLE_N"/>
    <property type="match status" value="1"/>
</dbReference>
<dbReference type="PROSITE" id="PS51318">
    <property type="entry name" value="TAT"/>
    <property type="match status" value="1"/>
</dbReference>
<dbReference type="Gene3D" id="3.20.20.120">
    <property type="entry name" value="Enolase-like C-terminal domain"/>
    <property type="match status" value="1"/>
</dbReference>
<dbReference type="GO" id="GO:0016829">
    <property type="term" value="F:lyase activity"/>
    <property type="evidence" value="ECO:0007669"/>
    <property type="project" value="UniProtKB-KW"/>
</dbReference>
<evidence type="ECO:0000313" key="3">
    <source>
        <dbReference type="EMBL" id="NHF58745.1"/>
    </source>
</evidence>
<dbReference type="PANTHER" id="PTHR48080:SF2">
    <property type="entry name" value="D-GALACTONATE DEHYDRATASE"/>
    <property type="match status" value="1"/>
</dbReference>
<dbReference type="InterPro" id="IPR036849">
    <property type="entry name" value="Enolase-like_C_sf"/>
</dbReference>
<dbReference type="PANTHER" id="PTHR48080">
    <property type="entry name" value="D-GALACTONATE DEHYDRATASE-RELATED"/>
    <property type="match status" value="1"/>
</dbReference>
<dbReference type="Pfam" id="PF13378">
    <property type="entry name" value="MR_MLE_C"/>
    <property type="match status" value="1"/>
</dbReference>
<evidence type="ECO:0000256" key="1">
    <source>
        <dbReference type="ARBA" id="ARBA00023239"/>
    </source>
</evidence>
<gene>
    <name evidence="3" type="ORF">FK220_005300</name>
</gene>
<dbReference type="SUPFAM" id="SSF54826">
    <property type="entry name" value="Enolase N-terminal domain-like"/>
    <property type="match status" value="1"/>
</dbReference>
<sequence length="425" mass="47131">MKNSRRSFLGKVAATAALTGMPFTNYGMEYERAIDSTSKKSAPSDLKITDIKCGYIRGGHSLFVKIYSNQDIVGHGEGVDATPGTYHLVKIFGDRLKGKNPLNVHRLFEDLRRRGFFEGAQAGMYVSVLTAVESALWDLAGKALGLPVYQLLGGKFRDRIRVYMDTALYQNKLPSPEDFAKSAKEAVDMGFTAVKFDLDQGNDPNKYDQYNWTASPAEIQRMYDQMAAAREAVGPNIDICADMHGRYDTTSGERVAKVLEPLNLMWLEEPIPAENVEAYKKITESTSTPICAGENHYLAYGFRPLLEAGAVDIVMPDLQKAGGLGEAQRIANLANLYYVPFSPHMVASYLGAMASCHVCASIPNFMVLEWQIYFHKNPMFKEIVTFDGAMVENGFIPLSEKPGIGVEINEEGMRKYAVEGVPFFE</sequence>
<dbReference type="SMART" id="SM00922">
    <property type="entry name" value="MR_MLE"/>
    <property type="match status" value="1"/>
</dbReference>
<keyword evidence="1" id="KW-0456">Lyase</keyword>
<dbReference type="EMBL" id="VIKU02000001">
    <property type="protein sequence ID" value="NHF58745.1"/>
    <property type="molecule type" value="Genomic_DNA"/>
</dbReference>
<organism evidence="3 4">
    <name type="scientific">Pelagihabitans pacificus</name>
    <dbReference type="NCBI Taxonomy" id="2696054"/>
    <lineage>
        <taxon>Bacteria</taxon>
        <taxon>Pseudomonadati</taxon>
        <taxon>Bacteroidota</taxon>
        <taxon>Flavobacteriia</taxon>
        <taxon>Flavobacteriales</taxon>
        <taxon>Flavobacteriaceae</taxon>
        <taxon>Pelagihabitans</taxon>
    </lineage>
</organism>
<dbReference type="SUPFAM" id="SSF51604">
    <property type="entry name" value="Enolase C-terminal domain-like"/>
    <property type="match status" value="1"/>
</dbReference>
<reference evidence="3" key="2">
    <citation type="submission" date="2020-03" db="EMBL/GenBank/DDBJ databases">
        <title>Flavobacteriaceae bacterium strain TP-CH-4, a member of the family Flavobacteriaceae isolated from a deep-sea seamount.</title>
        <authorList>
            <person name="Zhang D.-C."/>
        </authorList>
    </citation>
    <scope>NUCLEOTIDE SEQUENCE</scope>
    <source>
        <strain evidence="3">TP-CH-4</strain>
    </source>
</reference>
<evidence type="ECO:0000313" key="4">
    <source>
        <dbReference type="Proteomes" id="UP000707206"/>
    </source>
</evidence>
<dbReference type="Gene3D" id="3.30.390.10">
    <property type="entry name" value="Enolase-like, N-terminal domain"/>
    <property type="match status" value="1"/>
</dbReference>
<keyword evidence="4" id="KW-1185">Reference proteome</keyword>
<dbReference type="SFLD" id="SFLDS00001">
    <property type="entry name" value="Enolase"/>
    <property type="match status" value="1"/>
</dbReference>
<dbReference type="GO" id="GO:0016854">
    <property type="term" value="F:racemase and epimerase activity"/>
    <property type="evidence" value="ECO:0007669"/>
    <property type="project" value="UniProtKB-ARBA"/>
</dbReference>